<feature type="transmembrane region" description="Helical" evidence="1">
    <location>
        <begin position="181"/>
        <end position="201"/>
    </location>
</feature>
<proteinExistence type="predicted"/>
<evidence type="ECO:0000313" key="2">
    <source>
        <dbReference type="EMBL" id="MEE6701573.1"/>
    </source>
</evidence>
<feature type="transmembrane region" description="Helical" evidence="1">
    <location>
        <begin position="154"/>
        <end position="174"/>
    </location>
</feature>
<dbReference type="Pfam" id="PF07907">
    <property type="entry name" value="YibE_F"/>
    <property type="match status" value="1"/>
</dbReference>
<feature type="transmembrane region" description="Helical" evidence="1">
    <location>
        <begin position="346"/>
        <end position="369"/>
    </location>
</feature>
<dbReference type="EMBL" id="JAQSFA010000017">
    <property type="protein sequence ID" value="MEE6701573.1"/>
    <property type="molecule type" value="Genomic_DNA"/>
</dbReference>
<gene>
    <name evidence="2" type="ORF">PS396_07155</name>
</gene>
<dbReference type="InterPro" id="IPR012507">
    <property type="entry name" value="YibE_F"/>
</dbReference>
<keyword evidence="3" id="KW-1185">Reference proteome</keyword>
<keyword evidence="1" id="KW-1133">Transmembrane helix</keyword>
<feature type="transmembrane region" description="Helical" evidence="1">
    <location>
        <begin position="306"/>
        <end position="326"/>
    </location>
</feature>
<evidence type="ECO:0000313" key="3">
    <source>
        <dbReference type="Proteomes" id="UP001335665"/>
    </source>
</evidence>
<organism evidence="2 3">
    <name type="scientific">Limosilactobacillus pontis</name>
    <dbReference type="NCBI Taxonomy" id="35787"/>
    <lineage>
        <taxon>Bacteria</taxon>
        <taxon>Bacillati</taxon>
        <taxon>Bacillota</taxon>
        <taxon>Bacilli</taxon>
        <taxon>Lactobacillales</taxon>
        <taxon>Lactobacillaceae</taxon>
        <taxon>Limosilactobacillus</taxon>
    </lineage>
</organism>
<name>A0ABU7SU19_9LACO</name>
<feature type="transmembrane region" description="Helical" evidence="1">
    <location>
        <begin position="207"/>
        <end position="229"/>
    </location>
</feature>
<feature type="transmembrane region" description="Helical" evidence="1">
    <location>
        <begin position="15"/>
        <end position="32"/>
    </location>
</feature>
<keyword evidence="1" id="KW-0812">Transmembrane</keyword>
<sequence>MSKLTNAAWLRNKRWLLVGLFLLVLVCVAFTMNNQRFYRRPIARVVKVTAVGHPRRTSDQFKNVDHQYDQRIVAVMENGAHRGQRVLLSNTYSDSRPMDQRYRVGNQVFLSQVRRHGKQLSANITGYKRDTVLVTLAWLVVFLLLVTMGKAGAWALTSVLVNALLFVLAVELDLRNNGEHIMGIFSILTIIFAFVSLLLVLGPSKKMLATFSATVIGTFAALGVSLLVFSWTHQRGIYYESMQYVTQVPRPLFLAETLLGSLGAVMDESSDIIATLFELKQLEPAVSPRRLFMSGRNVGKSIMGPLINVLFLIFMADTFTSSLLYIKNGNSWGYTFAMNMSLGTVQSLVSGIGIVLAVPLVSAFGALLLGRRS</sequence>
<comment type="caution">
    <text evidence="2">The sequence shown here is derived from an EMBL/GenBank/DDBJ whole genome shotgun (WGS) entry which is preliminary data.</text>
</comment>
<feature type="transmembrane region" description="Helical" evidence="1">
    <location>
        <begin position="131"/>
        <end position="148"/>
    </location>
</feature>
<evidence type="ECO:0000256" key="1">
    <source>
        <dbReference type="SAM" id="Phobius"/>
    </source>
</evidence>
<keyword evidence="1" id="KW-0472">Membrane</keyword>
<protein>
    <submittedName>
        <fullName evidence="2">YibE/F family protein</fullName>
    </submittedName>
</protein>
<dbReference type="Proteomes" id="UP001335665">
    <property type="component" value="Unassembled WGS sequence"/>
</dbReference>
<reference evidence="2 3" key="1">
    <citation type="submission" date="2023-02" db="EMBL/GenBank/DDBJ databases">
        <title>The predominant lactic acid bacteria and yeasts involved in the spontaneous fermentation of millet during the production of the traditional porridge Hausa koko in Ghana.</title>
        <authorList>
            <person name="Atter A."/>
            <person name="Diaz M."/>
        </authorList>
    </citation>
    <scope>NUCLEOTIDE SEQUENCE [LARGE SCALE GENOMIC DNA]</scope>
    <source>
        <strain evidence="2 3">FI11552</strain>
    </source>
</reference>
<dbReference type="PANTHER" id="PTHR41771:SF1">
    <property type="entry name" value="MEMBRANE PROTEIN"/>
    <property type="match status" value="1"/>
</dbReference>
<accession>A0ABU7SU19</accession>
<dbReference type="PANTHER" id="PTHR41771">
    <property type="entry name" value="MEMBRANE PROTEIN-RELATED"/>
    <property type="match status" value="1"/>
</dbReference>